<dbReference type="HOGENOM" id="CLU_1396572_0_0_1"/>
<evidence type="ECO:0000313" key="2">
    <source>
        <dbReference type="EMBL" id="EKG17568.1"/>
    </source>
</evidence>
<gene>
    <name evidence="2" type="ORF">MPH_05189</name>
</gene>
<reference evidence="2 3" key="1">
    <citation type="journal article" date="2012" name="BMC Genomics">
        <title>Tools to kill: Genome of one of the most destructive plant pathogenic fungi Macrophomina phaseolina.</title>
        <authorList>
            <person name="Islam M.S."/>
            <person name="Haque M.S."/>
            <person name="Islam M.M."/>
            <person name="Emdad E.M."/>
            <person name="Halim A."/>
            <person name="Hossen Q.M.M."/>
            <person name="Hossain M.Z."/>
            <person name="Ahmed B."/>
            <person name="Rahim S."/>
            <person name="Rahman M.S."/>
            <person name="Alam M.M."/>
            <person name="Hou S."/>
            <person name="Wan X."/>
            <person name="Saito J.A."/>
            <person name="Alam M."/>
        </authorList>
    </citation>
    <scope>NUCLEOTIDE SEQUENCE [LARGE SCALE GENOMIC DNA]</scope>
    <source>
        <strain evidence="2 3">MS6</strain>
    </source>
</reference>
<feature type="compositionally biased region" description="Basic residues" evidence="1">
    <location>
        <begin position="153"/>
        <end position="167"/>
    </location>
</feature>
<proteinExistence type="predicted"/>
<feature type="compositionally biased region" description="Basic residues" evidence="1">
    <location>
        <begin position="177"/>
        <end position="189"/>
    </location>
</feature>
<dbReference type="AlphaFoldDB" id="K2RSB0"/>
<dbReference type="Proteomes" id="UP000007129">
    <property type="component" value="Unassembled WGS sequence"/>
</dbReference>
<dbReference type="VEuPathDB" id="FungiDB:MPH_05189"/>
<dbReference type="InParanoid" id="K2RSB0"/>
<accession>K2RSB0</accession>
<organism evidence="2 3">
    <name type="scientific">Macrophomina phaseolina (strain MS6)</name>
    <name type="common">Charcoal rot fungus</name>
    <dbReference type="NCBI Taxonomy" id="1126212"/>
    <lineage>
        <taxon>Eukaryota</taxon>
        <taxon>Fungi</taxon>
        <taxon>Dikarya</taxon>
        <taxon>Ascomycota</taxon>
        <taxon>Pezizomycotina</taxon>
        <taxon>Dothideomycetes</taxon>
        <taxon>Dothideomycetes incertae sedis</taxon>
        <taxon>Botryosphaeriales</taxon>
        <taxon>Botryosphaeriaceae</taxon>
        <taxon>Macrophomina</taxon>
    </lineage>
</organism>
<feature type="region of interest" description="Disordered" evidence="1">
    <location>
        <begin position="147"/>
        <end position="195"/>
    </location>
</feature>
<protein>
    <submittedName>
        <fullName evidence="2">Uncharacterized protein</fullName>
    </submittedName>
</protein>
<sequence length="195" mass="22360">MFVTRDESHAVIDHRNYMHLALVIFFLPKPSRVDRRRNSRDEGNQKFRSKGSIWSAFPKSVGHYFCRAEIGTSSETATVQTTPAADPISPGAWKKQNIKQEIRHPATLLMRAAFADREQCSEGPEVCINPSPYCQAICAWTHGEWQETESSKQRPKKPKQYHRRQSPHRPAFMPHGSGRRSDRRNRGVRRPVPSG</sequence>
<evidence type="ECO:0000256" key="1">
    <source>
        <dbReference type="SAM" id="MobiDB-lite"/>
    </source>
</evidence>
<comment type="caution">
    <text evidence="2">The sequence shown here is derived from an EMBL/GenBank/DDBJ whole genome shotgun (WGS) entry which is preliminary data.</text>
</comment>
<dbReference type="EMBL" id="AHHD01000232">
    <property type="protein sequence ID" value="EKG17568.1"/>
    <property type="molecule type" value="Genomic_DNA"/>
</dbReference>
<name>K2RSB0_MACPH</name>
<evidence type="ECO:0000313" key="3">
    <source>
        <dbReference type="Proteomes" id="UP000007129"/>
    </source>
</evidence>